<dbReference type="CDD" id="cd06558">
    <property type="entry name" value="crotonase-like"/>
    <property type="match status" value="1"/>
</dbReference>
<dbReference type="AlphaFoldDB" id="A0A849I9S2"/>
<dbReference type="GO" id="GO:0003824">
    <property type="term" value="F:catalytic activity"/>
    <property type="evidence" value="ECO:0007669"/>
    <property type="project" value="InterPro"/>
</dbReference>
<dbReference type="InterPro" id="IPR001753">
    <property type="entry name" value="Enoyl-CoA_hydra/iso"/>
</dbReference>
<reference evidence="3 4" key="1">
    <citation type="submission" date="2020-04" db="EMBL/GenBank/DDBJ databases">
        <title>Enterovirga sp. isolate from soil.</title>
        <authorList>
            <person name="Chea S."/>
            <person name="Kim D.-U."/>
        </authorList>
    </citation>
    <scope>NUCLEOTIDE SEQUENCE [LARGE SCALE GENOMIC DNA]</scope>
    <source>
        <strain evidence="3 4">DB1703</strain>
    </source>
</reference>
<dbReference type="PANTHER" id="PTHR43459:SF1">
    <property type="entry name" value="EG:BACN32G11.4 PROTEIN"/>
    <property type="match status" value="1"/>
</dbReference>
<dbReference type="PROSITE" id="PS00166">
    <property type="entry name" value="ENOYL_COA_HYDRATASE"/>
    <property type="match status" value="1"/>
</dbReference>
<evidence type="ECO:0000313" key="3">
    <source>
        <dbReference type="EMBL" id="NNM74138.1"/>
    </source>
</evidence>
<comment type="caution">
    <text evidence="3">The sequence shown here is derived from an EMBL/GenBank/DDBJ whole genome shotgun (WGS) entry which is preliminary data.</text>
</comment>
<dbReference type="Pfam" id="PF00378">
    <property type="entry name" value="ECH_1"/>
    <property type="match status" value="1"/>
</dbReference>
<protein>
    <submittedName>
        <fullName evidence="3">Enoyl-CoA hydratase</fullName>
    </submittedName>
</protein>
<dbReference type="Gene3D" id="1.10.12.10">
    <property type="entry name" value="Lyase 2-enoyl-coa Hydratase, Chain A, domain 2"/>
    <property type="match status" value="1"/>
</dbReference>
<evidence type="ECO:0000256" key="2">
    <source>
        <dbReference type="RuleBase" id="RU003707"/>
    </source>
</evidence>
<dbReference type="SUPFAM" id="SSF52096">
    <property type="entry name" value="ClpP/crotonase"/>
    <property type="match status" value="1"/>
</dbReference>
<gene>
    <name evidence="3" type="ORF">HJG44_17325</name>
</gene>
<dbReference type="EMBL" id="JABEPP010000005">
    <property type="protein sequence ID" value="NNM74138.1"/>
    <property type="molecule type" value="Genomic_DNA"/>
</dbReference>
<dbReference type="InterPro" id="IPR014748">
    <property type="entry name" value="Enoyl-CoA_hydra_C"/>
</dbReference>
<keyword evidence="4" id="KW-1185">Reference proteome</keyword>
<evidence type="ECO:0000256" key="1">
    <source>
        <dbReference type="ARBA" id="ARBA00005254"/>
    </source>
</evidence>
<dbReference type="InterPro" id="IPR018376">
    <property type="entry name" value="Enoyl-CoA_hyd/isom_CS"/>
</dbReference>
<name>A0A849I9S2_9HYPH</name>
<sequence length="265" mass="28510">MLMNLSTLLYELTDGVATVTFNRPDVLNATNDEFYRELSGLIGTMADDPEVRCVILTGAGRGFCAGADVRGMDPNRPPLSKRKRHRWILSTVLRPLVRLEKPVIAAVNGVAVGAGMNIALACDILLASEVAVFSQIFARMGLVPDLGGLHLLTRLVGLNKAKELCFTARKITAAEALHLGIANEVVPPDQLMTRARALATEIAAGPPFALSMMKTLLNMSSTSTLEEMLEFEGYAQSLAYISGENAEGALAFKEKRPPRFAAPPS</sequence>
<accession>A0A849I9S2</accession>
<dbReference type="InterPro" id="IPR029045">
    <property type="entry name" value="ClpP/crotonase-like_dom_sf"/>
</dbReference>
<dbReference type="Gene3D" id="3.90.226.10">
    <property type="entry name" value="2-enoyl-CoA Hydratase, Chain A, domain 1"/>
    <property type="match status" value="1"/>
</dbReference>
<proteinExistence type="inferred from homology"/>
<organism evidence="3 4">
    <name type="scientific">Enterovirga aerilata</name>
    <dbReference type="NCBI Taxonomy" id="2730920"/>
    <lineage>
        <taxon>Bacteria</taxon>
        <taxon>Pseudomonadati</taxon>
        <taxon>Pseudomonadota</taxon>
        <taxon>Alphaproteobacteria</taxon>
        <taxon>Hyphomicrobiales</taxon>
        <taxon>Methylobacteriaceae</taxon>
        <taxon>Enterovirga</taxon>
    </lineage>
</organism>
<comment type="similarity">
    <text evidence="1 2">Belongs to the enoyl-CoA hydratase/isomerase family.</text>
</comment>
<evidence type="ECO:0000313" key="4">
    <source>
        <dbReference type="Proteomes" id="UP000564885"/>
    </source>
</evidence>
<dbReference type="Proteomes" id="UP000564885">
    <property type="component" value="Unassembled WGS sequence"/>
</dbReference>
<dbReference type="PANTHER" id="PTHR43459">
    <property type="entry name" value="ENOYL-COA HYDRATASE"/>
    <property type="match status" value="1"/>
</dbReference>